<dbReference type="InterPro" id="IPR002145">
    <property type="entry name" value="CopG"/>
</dbReference>
<gene>
    <name evidence="2" type="ORF">KIH27_07480</name>
</gene>
<dbReference type="Proteomes" id="UP001519535">
    <property type="component" value="Unassembled WGS sequence"/>
</dbReference>
<sequence>MKTAISVPDATFERVTRRAAELGMSRSELFARAADHYLDELDAGSLTARIDDALRRIGEDPDESEVDAAMAGRRVLAATDDDW</sequence>
<evidence type="ECO:0000313" key="2">
    <source>
        <dbReference type="EMBL" id="MBS9533431.1"/>
    </source>
</evidence>
<feature type="domain" description="Ribbon-helix-helix protein CopG" evidence="1">
    <location>
        <begin position="3"/>
        <end position="40"/>
    </location>
</feature>
<protein>
    <submittedName>
        <fullName evidence="2">Ribbon-helix-helix protein, CopG family</fullName>
    </submittedName>
</protein>
<dbReference type="RefSeq" id="WP_214092317.1">
    <property type="nucleotide sequence ID" value="NZ_JAHCLR010000010.1"/>
</dbReference>
<name>A0ABS5RGM2_9MYCO</name>
<keyword evidence="3" id="KW-1185">Reference proteome</keyword>
<organism evidence="2 3">
    <name type="scientific">Mycolicibacter acidiphilus</name>
    <dbReference type="NCBI Taxonomy" id="2835306"/>
    <lineage>
        <taxon>Bacteria</taxon>
        <taxon>Bacillati</taxon>
        <taxon>Actinomycetota</taxon>
        <taxon>Actinomycetes</taxon>
        <taxon>Mycobacteriales</taxon>
        <taxon>Mycobacteriaceae</taxon>
        <taxon>Mycolicibacter</taxon>
    </lineage>
</organism>
<evidence type="ECO:0000259" key="1">
    <source>
        <dbReference type="Pfam" id="PF01402"/>
    </source>
</evidence>
<reference evidence="2 3" key="1">
    <citation type="submission" date="2021-05" db="EMBL/GenBank/DDBJ databases">
        <title>Mycobacterium acidophilum sp. nov., an extremely acid-tolerant member of the genus Mycobacterium.</title>
        <authorList>
            <person name="Xia J."/>
        </authorList>
    </citation>
    <scope>NUCLEOTIDE SEQUENCE [LARGE SCALE GENOMIC DNA]</scope>
    <source>
        <strain evidence="2 3">M1</strain>
    </source>
</reference>
<dbReference type="EMBL" id="JAHCLR010000010">
    <property type="protein sequence ID" value="MBS9533431.1"/>
    <property type="molecule type" value="Genomic_DNA"/>
</dbReference>
<evidence type="ECO:0000313" key="3">
    <source>
        <dbReference type="Proteomes" id="UP001519535"/>
    </source>
</evidence>
<comment type="caution">
    <text evidence="2">The sequence shown here is derived from an EMBL/GenBank/DDBJ whole genome shotgun (WGS) entry which is preliminary data.</text>
</comment>
<accession>A0ABS5RGM2</accession>
<proteinExistence type="predicted"/>
<dbReference type="Pfam" id="PF01402">
    <property type="entry name" value="RHH_1"/>
    <property type="match status" value="1"/>
</dbReference>